<dbReference type="STRING" id="1650663.GCA_001486665_01591"/>
<proteinExistence type="predicted"/>
<protein>
    <submittedName>
        <fullName evidence="2">Putative membrane protein</fullName>
    </submittedName>
</protein>
<evidence type="ECO:0000313" key="3">
    <source>
        <dbReference type="Proteomes" id="UP000295184"/>
    </source>
</evidence>
<reference evidence="2 3" key="1">
    <citation type="submission" date="2019-03" db="EMBL/GenBank/DDBJ databases">
        <title>Genomic Encyclopedia of Type Strains, Phase IV (KMG-IV): sequencing the most valuable type-strain genomes for metagenomic binning, comparative biology and taxonomic classification.</title>
        <authorList>
            <person name="Goeker M."/>
        </authorList>
    </citation>
    <scope>NUCLEOTIDE SEQUENCE [LARGE SCALE GENOMIC DNA]</scope>
    <source>
        <strain evidence="2 3">DSM 100451</strain>
    </source>
</reference>
<evidence type="ECO:0000313" key="2">
    <source>
        <dbReference type="EMBL" id="TCL58260.1"/>
    </source>
</evidence>
<dbReference type="RefSeq" id="WP_058964017.1">
    <property type="nucleotide sequence ID" value="NZ_CABKVM010000016.1"/>
</dbReference>
<keyword evidence="1" id="KW-0472">Membrane</keyword>
<dbReference type="Proteomes" id="UP000295184">
    <property type="component" value="Unassembled WGS sequence"/>
</dbReference>
<comment type="caution">
    <text evidence="2">The sequence shown here is derived from an EMBL/GenBank/DDBJ whole genome shotgun (WGS) entry which is preliminary data.</text>
</comment>
<feature type="transmembrane region" description="Helical" evidence="1">
    <location>
        <begin position="161"/>
        <end position="180"/>
    </location>
</feature>
<dbReference type="OrthoDB" id="95800at2"/>
<name>A0A4R1QZ56_9FIRM</name>
<dbReference type="AlphaFoldDB" id="A0A4R1QZ56"/>
<feature type="transmembrane region" description="Helical" evidence="1">
    <location>
        <begin position="104"/>
        <end position="122"/>
    </location>
</feature>
<keyword evidence="1" id="KW-1133">Transmembrane helix</keyword>
<dbReference type="Pfam" id="PF22564">
    <property type="entry name" value="HAAS"/>
    <property type="match status" value="1"/>
</dbReference>
<feature type="transmembrane region" description="Helical" evidence="1">
    <location>
        <begin position="128"/>
        <end position="154"/>
    </location>
</feature>
<gene>
    <name evidence="2" type="ORF">EDD77_108129</name>
</gene>
<evidence type="ECO:0000256" key="1">
    <source>
        <dbReference type="SAM" id="Phobius"/>
    </source>
</evidence>
<feature type="transmembrane region" description="Helical" evidence="1">
    <location>
        <begin position="186"/>
        <end position="207"/>
    </location>
</feature>
<accession>A0A4R1QZ56</accession>
<organism evidence="2 3">
    <name type="scientific">Allofournierella massiliensis</name>
    <dbReference type="NCBI Taxonomy" id="1650663"/>
    <lineage>
        <taxon>Bacteria</taxon>
        <taxon>Bacillati</taxon>
        <taxon>Bacillota</taxon>
        <taxon>Clostridia</taxon>
        <taxon>Eubacteriales</taxon>
        <taxon>Oscillospiraceae</taxon>
        <taxon>Allofournierella</taxon>
    </lineage>
</organism>
<sequence>MTKQEFLQRLNRLLADVTPEEREEALRYYEEYFDEAGPEQEQAVLAELGSPEKVAAIIKANVPGSRIPPRYQAPGAGQAAAGGAARYANPPQYPGAAPKNDNRTLFWVAVVAALLILSPLWLSVLGTVFGALLAVIITAVALVFSGAAVVIAGIIVTVKGFLTIGAGVGTALLVAGMGVLDVALGFAMLGVGFALCMLLVWLWRMAVRGWNRAKEAMAQKKARGNEQ</sequence>
<dbReference type="EMBL" id="SLUM01000008">
    <property type="protein sequence ID" value="TCL58260.1"/>
    <property type="molecule type" value="Genomic_DNA"/>
</dbReference>
<keyword evidence="1" id="KW-0812">Transmembrane</keyword>